<dbReference type="RefSeq" id="WP_132245190.1">
    <property type="nucleotide sequence ID" value="NZ_SLWV01000011.1"/>
</dbReference>
<organism evidence="2 3">
    <name type="scientific">Marinisporobacter balticus</name>
    <dbReference type="NCBI Taxonomy" id="2018667"/>
    <lineage>
        <taxon>Bacteria</taxon>
        <taxon>Bacillati</taxon>
        <taxon>Bacillota</taxon>
        <taxon>Clostridia</taxon>
        <taxon>Peptostreptococcales</taxon>
        <taxon>Thermotaleaceae</taxon>
        <taxon>Marinisporobacter</taxon>
    </lineage>
</organism>
<dbReference type="AlphaFoldDB" id="A0A4R2KN09"/>
<accession>A0A4R2KN09</accession>
<sequence>MSIESVKRQFKEQNLDLVITELDESSATVALAANAIGVEPDRIAKTMAFRLADKDILVISKGTARIDNRKYKDYFKTKVKMLKAHEVLEITGHPVGGVCPFGLKNKLEIYLDKTLDSFDHVYPAGGSPNSAVKITVEKLEEVTNGTWIDVCK</sequence>
<dbReference type="PANTHER" id="PTHR30411">
    <property type="entry name" value="CYTOPLASMIC PROTEIN"/>
    <property type="match status" value="1"/>
</dbReference>
<dbReference type="Proteomes" id="UP000294919">
    <property type="component" value="Unassembled WGS sequence"/>
</dbReference>
<name>A0A4R2KN09_9FIRM</name>
<dbReference type="EMBL" id="SLWV01000011">
    <property type="protein sequence ID" value="TCO74844.1"/>
    <property type="molecule type" value="Genomic_DNA"/>
</dbReference>
<dbReference type="Gene3D" id="3.90.960.10">
    <property type="entry name" value="YbaK/aminoacyl-tRNA synthetase-associated domain"/>
    <property type="match status" value="1"/>
</dbReference>
<proteinExistence type="predicted"/>
<evidence type="ECO:0000313" key="2">
    <source>
        <dbReference type="EMBL" id="TCO74844.1"/>
    </source>
</evidence>
<dbReference type="CDD" id="cd04333">
    <property type="entry name" value="ProX_deacylase"/>
    <property type="match status" value="1"/>
</dbReference>
<dbReference type="PANTHER" id="PTHR30411:SF1">
    <property type="entry name" value="CYTOPLASMIC PROTEIN"/>
    <property type="match status" value="1"/>
</dbReference>
<dbReference type="InterPro" id="IPR007214">
    <property type="entry name" value="YbaK/aa-tRNA-synth-assoc-dom"/>
</dbReference>
<dbReference type="Pfam" id="PF04073">
    <property type="entry name" value="tRNA_edit"/>
    <property type="match status" value="1"/>
</dbReference>
<feature type="domain" description="YbaK/aminoacyl-tRNA synthetase-associated" evidence="1">
    <location>
        <begin position="24"/>
        <end position="140"/>
    </location>
</feature>
<evidence type="ECO:0000259" key="1">
    <source>
        <dbReference type="Pfam" id="PF04073"/>
    </source>
</evidence>
<dbReference type="GO" id="GO:0002161">
    <property type="term" value="F:aminoacyl-tRNA deacylase activity"/>
    <property type="evidence" value="ECO:0007669"/>
    <property type="project" value="InterPro"/>
</dbReference>
<gene>
    <name evidence="2" type="ORF">EV214_111108</name>
</gene>
<dbReference type="SUPFAM" id="SSF55826">
    <property type="entry name" value="YbaK/ProRS associated domain"/>
    <property type="match status" value="1"/>
</dbReference>
<dbReference type="OrthoDB" id="9798760at2"/>
<protein>
    <submittedName>
        <fullName evidence="2">Prolyl-tRNA editing enzyme YbaK/EbsC (Cys-tRNA(Pro) deacylase)</fullName>
    </submittedName>
</protein>
<comment type="caution">
    <text evidence="2">The sequence shown here is derived from an EMBL/GenBank/DDBJ whole genome shotgun (WGS) entry which is preliminary data.</text>
</comment>
<reference evidence="2 3" key="1">
    <citation type="submission" date="2019-03" db="EMBL/GenBank/DDBJ databases">
        <title>Genomic Encyclopedia of Type Strains, Phase IV (KMG-IV): sequencing the most valuable type-strain genomes for metagenomic binning, comparative biology and taxonomic classification.</title>
        <authorList>
            <person name="Goeker M."/>
        </authorList>
    </citation>
    <scope>NUCLEOTIDE SEQUENCE [LARGE SCALE GENOMIC DNA]</scope>
    <source>
        <strain evidence="2 3">DSM 102940</strain>
    </source>
</reference>
<keyword evidence="3" id="KW-1185">Reference proteome</keyword>
<dbReference type="InterPro" id="IPR036754">
    <property type="entry name" value="YbaK/aa-tRNA-synt-asso_dom_sf"/>
</dbReference>
<evidence type="ECO:0000313" key="3">
    <source>
        <dbReference type="Proteomes" id="UP000294919"/>
    </source>
</evidence>